<accession>A0ABP3UGI2</accession>
<comment type="caution">
    <text evidence="1">The sequence shown here is derived from an EMBL/GenBank/DDBJ whole genome shotgun (WGS) entry which is preliminary data.</text>
</comment>
<keyword evidence="2" id="KW-1185">Reference proteome</keyword>
<evidence type="ECO:0000313" key="2">
    <source>
        <dbReference type="Proteomes" id="UP001501758"/>
    </source>
</evidence>
<reference evidence="2" key="1">
    <citation type="journal article" date="2019" name="Int. J. Syst. Evol. Microbiol.">
        <title>The Global Catalogue of Microorganisms (GCM) 10K type strain sequencing project: providing services to taxonomists for standard genome sequencing and annotation.</title>
        <authorList>
            <consortium name="The Broad Institute Genomics Platform"/>
            <consortium name="The Broad Institute Genome Sequencing Center for Infectious Disease"/>
            <person name="Wu L."/>
            <person name="Ma J."/>
        </authorList>
    </citation>
    <scope>NUCLEOTIDE SEQUENCE [LARGE SCALE GENOMIC DNA]</scope>
    <source>
        <strain evidence="2">JCM 15974</strain>
    </source>
</reference>
<dbReference type="Proteomes" id="UP001501758">
    <property type="component" value="Unassembled WGS sequence"/>
</dbReference>
<name>A0ABP3UGI2_9FLAO</name>
<dbReference type="RefSeq" id="WP_343914351.1">
    <property type="nucleotide sequence ID" value="NZ_BAAAGE010000005.1"/>
</dbReference>
<sequence>MNKVFIYNLLIIGLLWSCSSSELVENWKHPDIEVFESEKVLVVGITADSKNRKSFEERLSKTLQKNGVNAITSLDLFEQFYDDSPKTEEELYELEKELIQEGFDAILLSKVLGVEDKVTVVSSMRNLDRTFNNFREDYYQNQEIYHDQDYYEEYQIFHAQSTLYCICPEKEKEVIWQGSIDVTMPDNIKKAIKDYVNMLVWALKEQKLLIVKHELYYEGVDI</sequence>
<organism evidence="1 2">
    <name type="scientific">Aquimarina litoralis</name>
    <dbReference type="NCBI Taxonomy" id="584605"/>
    <lineage>
        <taxon>Bacteria</taxon>
        <taxon>Pseudomonadati</taxon>
        <taxon>Bacteroidota</taxon>
        <taxon>Flavobacteriia</taxon>
        <taxon>Flavobacteriales</taxon>
        <taxon>Flavobacteriaceae</taxon>
        <taxon>Aquimarina</taxon>
    </lineage>
</organism>
<gene>
    <name evidence="1" type="ORF">GCM10009430_43470</name>
</gene>
<proteinExistence type="predicted"/>
<evidence type="ECO:0008006" key="3">
    <source>
        <dbReference type="Google" id="ProtNLM"/>
    </source>
</evidence>
<evidence type="ECO:0000313" key="1">
    <source>
        <dbReference type="EMBL" id="GAA0731375.1"/>
    </source>
</evidence>
<protein>
    <recommendedName>
        <fullName evidence="3">Cardiolipin synthetase</fullName>
    </recommendedName>
</protein>
<dbReference type="EMBL" id="BAAAGE010000005">
    <property type="protein sequence ID" value="GAA0731375.1"/>
    <property type="molecule type" value="Genomic_DNA"/>
</dbReference>